<evidence type="ECO:0000313" key="2">
    <source>
        <dbReference type="EMBL" id="AEF93712.1"/>
    </source>
</evidence>
<evidence type="ECO:0000259" key="1">
    <source>
        <dbReference type="Pfam" id="PF02579"/>
    </source>
</evidence>
<dbReference type="KEGG" id="dca:Desca_0832"/>
<protein>
    <submittedName>
        <fullName evidence="2">Dinitrogenase iron-molybdenum cofactor biosynthesis protein</fullName>
    </submittedName>
</protein>
<gene>
    <name evidence="2" type="ordered locus">Desca_0832</name>
</gene>
<dbReference type="AlphaFoldDB" id="F6B9D6"/>
<dbReference type="STRING" id="868595.Desca_0832"/>
<dbReference type="Proteomes" id="UP000009226">
    <property type="component" value="Chromosome"/>
</dbReference>
<name>F6B9D6_DESCC</name>
<organism evidence="2 3">
    <name type="scientific">Desulfotomaculum nigrificans (strain DSM 14880 / VKM B-2319 / CO-1-SRB)</name>
    <name type="common">Desulfotomaculum carboxydivorans</name>
    <dbReference type="NCBI Taxonomy" id="868595"/>
    <lineage>
        <taxon>Bacteria</taxon>
        <taxon>Bacillati</taxon>
        <taxon>Bacillota</taxon>
        <taxon>Clostridia</taxon>
        <taxon>Eubacteriales</taxon>
        <taxon>Desulfotomaculaceae</taxon>
        <taxon>Desulfotomaculum</taxon>
    </lineage>
</organism>
<dbReference type="CDD" id="cd00851">
    <property type="entry name" value="MTH1175"/>
    <property type="match status" value="1"/>
</dbReference>
<proteinExistence type="predicted"/>
<dbReference type="InterPro" id="IPR036105">
    <property type="entry name" value="DiNase_FeMo-co_biosyn_sf"/>
</dbReference>
<dbReference type="RefSeq" id="WP_003543584.1">
    <property type="nucleotide sequence ID" value="NC_015565.1"/>
</dbReference>
<dbReference type="HOGENOM" id="CLU_104194_2_0_9"/>
<dbReference type="Gene3D" id="3.30.420.130">
    <property type="entry name" value="Dinitrogenase iron-molybdenum cofactor biosynthesis domain"/>
    <property type="match status" value="1"/>
</dbReference>
<dbReference type="PANTHER" id="PTHR42983:SF1">
    <property type="entry name" value="IRON-MOLYBDENUM PROTEIN"/>
    <property type="match status" value="1"/>
</dbReference>
<dbReference type="InterPro" id="IPR033913">
    <property type="entry name" value="MTH1175_dom"/>
</dbReference>
<dbReference type="InterPro" id="IPR003731">
    <property type="entry name" value="Di-Nase_FeMo-co_biosynth"/>
</dbReference>
<reference evidence="2 3" key="1">
    <citation type="submission" date="2011-05" db="EMBL/GenBank/DDBJ databases">
        <title>Complete sequence of Desulfotomaculum carboxydivorans CO-1-SRB.</title>
        <authorList>
            <consortium name="US DOE Joint Genome Institute"/>
            <person name="Lucas S."/>
            <person name="Han J."/>
            <person name="Lapidus A."/>
            <person name="Cheng J.-F."/>
            <person name="Goodwin L."/>
            <person name="Pitluck S."/>
            <person name="Peters L."/>
            <person name="Mikhailova N."/>
            <person name="Lu M."/>
            <person name="Han C."/>
            <person name="Tapia R."/>
            <person name="Land M."/>
            <person name="Hauser L."/>
            <person name="Kyrpides N."/>
            <person name="Ivanova N."/>
            <person name="Pagani I."/>
            <person name="Stams A."/>
            <person name="Plugge C."/>
            <person name="Muyzer G."/>
            <person name="Kuever J."/>
            <person name="Parshina S."/>
            <person name="Ivanova A."/>
            <person name="Nazina T."/>
            <person name="Woyke T."/>
        </authorList>
    </citation>
    <scope>NUCLEOTIDE SEQUENCE [LARGE SCALE GENOMIC DNA]</scope>
    <source>
        <strain evidence="3">DSM 14880 / VKM B-2319 / CO-1-SRB</strain>
    </source>
</reference>
<accession>F6B9D6</accession>
<keyword evidence="3" id="KW-1185">Reference proteome</keyword>
<evidence type="ECO:0000313" key="3">
    <source>
        <dbReference type="Proteomes" id="UP000009226"/>
    </source>
</evidence>
<sequence>MKIAMPVRNGYVNEHFGTTQEFAVIEVENGKVKNTQIISNEGLQHNHGGIANMLKNEQIEVIICGGIGGHMIQALQQMGIKVVNGAAGPIQEVAEAYAAGTLVTRPTQCGCGGHHHHHHGGGGCH</sequence>
<dbReference type="PANTHER" id="PTHR42983">
    <property type="entry name" value="DINITROGENASE IRON-MOLYBDENUM COFACTOR PROTEIN-RELATED"/>
    <property type="match status" value="1"/>
</dbReference>
<dbReference type="SUPFAM" id="SSF53146">
    <property type="entry name" value="Nitrogenase accessory factor-like"/>
    <property type="match status" value="1"/>
</dbReference>
<feature type="domain" description="Dinitrogenase iron-molybdenum cofactor biosynthesis" evidence="1">
    <location>
        <begin position="10"/>
        <end position="98"/>
    </location>
</feature>
<dbReference type="eggNOG" id="COG1433">
    <property type="taxonomic scope" value="Bacteria"/>
</dbReference>
<dbReference type="EMBL" id="CP002736">
    <property type="protein sequence ID" value="AEF93712.1"/>
    <property type="molecule type" value="Genomic_DNA"/>
</dbReference>
<dbReference type="Pfam" id="PF02579">
    <property type="entry name" value="Nitro_FeMo-Co"/>
    <property type="match status" value="1"/>
</dbReference>